<protein>
    <recommendedName>
        <fullName evidence="9">Pectinesterase inhibitor domain-containing protein</fullName>
    </recommendedName>
</protein>
<reference evidence="8" key="1">
    <citation type="submission" date="2024-06" db="EMBL/GenBank/DDBJ databases">
        <authorList>
            <person name="Ryan C."/>
        </authorList>
    </citation>
    <scope>NUCLEOTIDE SEQUENCE [LARGE SCALE GENOMIC DNA]</scope>
</reference>
<dbReference type="AlphaFoldDB" id="A0ABC9DTF4"/>
<dbReference type="Proteomes" id="UP001497457">
    <property type="component" value="Chromosome 33rd"/>
</dbReference>
<dbReference type="EMBL" id="OZ075145">
    <property type="protein sequence ID" value="CAL5045269.1"/>
    <property type="molecule type" value="Genomic_DNA"/>
</dbReference>
<evidence type="ECO:0000313" key="6">
    <source>
        <dbReference type="EMBL" id="CAL5045276.1"/>
    </source>
</evidence>
<keyword evidence="8" id="KW-1185">Reference proteome</keyword>
<evidence type="ECO:0000313" key="5">
    <source>
        <dbReference type="EMBL" id="CAL5045273.1"/>
    </source>
</evidence>
<dbReference type="EMBL" id="OZ075145">
    <property type="protein sequence ID" value="CAL5045271.1"/>
    <property type="molecule type" value="Genomic_DNA"/>
</dbReference>
<dbReference type="EMBL" id="OZ075145">
    <property type="protein sequence ID" value="CAL5045273.1"/>
    <property type="molecule type" value="Genomic_DNA"/>
</dbReference>
<evidence type="ECO:0000313" key="7">
    <source>
        <dbReference type="EMBL" id="CAL5045279.1"/>
    </source>
</evidence>
<accession>A0ABC9DTF4</accession>
<evidence type="ECO:0000313" key="8">
    <source>
        <dbReference type="Proteomes" id="UP001497457"/>
    </source>
</evidence>
<sequence>MATAATTSSVALLGMAAFFAAIVAHGVDVEHQGKPRYKTGDLVTNSCANVRAYDWTPLLTRRMCESTLRSDKQSAIAKTELDLVLVAMDLLQSAAAKVDGVLCNYSDLGLHGKSTTLAVQYCRLDYAVVARTIPMCRAMVQKYNTEHPENADFGDDYYDCVARLGNAAANCWGYVLVDDELAKLASKEVGEVFQRATLVRAMTEVMVGFHDRRH</sequence>
<feature type="signal peptide" evidence="1">
    <location>
        <begin position="1"/>
        <end position="26"/>
    </location>
</feature>
<dbReference type="EMBL" id="OZ075143">
    <property type="protein sequence ID" value="CAL5036309.1"/>
    <property type="molecule type" value="Genomic_DNA"/>
</dbReference>
<gene>
    <name evidence="2" type="ORF">URODEC1_LOCUS83879</name>
    <name evidence="3" type="ORF">URODEC1_LOCUS88746</name>
    <name evidence="4" type="ORF">URODEC1_LOCUS88748</name>
    <name evidence="5" type="ORF">URODEC1_LOCUS88750</name>
    <name evidence="6" type="ORF">URODEC1_LOCUS88752</name>
    <name evidence="7" type="ORF">URODEC1_LOCUS88754</name>
</gene>
<organism evidence="6 8">
    <name type="scientific">Urochloa decumbens</name>
    <dbReference type="NCBI Taxonomy" id="240449"/>
    <lineage>
        <taxon>Eukaryota</taxon>
        <taxon>Viridiplantae</taxon>
        <taxon>Streptophyta</taxon>
        <taxon>Embryophyta</taxon>
        <taxon>Tracheophyta</taxon>
        <taxon>Spermatophyta</taxon>
        <taxon>Magnoliopsida</taxon>
        <taxon>Liliopsida</taxon>
        <taxon>Poales</taxon>
        <taxon>Poaceae</taxon>
        <taxon>PACMAD clade</taxon>
        <taxon>Panicoideae</taxon>
        <taxon>Panicodae</taxon>
        <taxon>Paniceae</taxon>
        <taxon>Melinidinae</taxon>
        <taxon>Urochloa</taxon>
    </lineage>
</organism>
<evidence type="ECO:0000313" key="3">
    <source>
        <dbReference type="EMBL" id="CAL5045269.1"/>
    </source>
</evidence>
<evidence type="ECO:0000313" key="2">
    <source>
        <dbReference type="EMBL" id="CAL5036309.1"/>
    </source>
</evidence>
<dbReference type="Proteomes" id="UP001497457">
    <property type="component" value="Chromosome 35b"/>
</dbReference>
<reference evidence="6 8" key="2">
    <citation type="submission" date="2024-10" db="EMBL/GenBank/DDBJ databases">
        <authorList>
            <person name="Ryan C."/>
        </authorList>
    </citation>
    <scope>NUCLEOTIDE SEQUENCE [LARGE SCALE GENOMIC DNA]</scope>
</reference>
<keyword evidence="1" id="KW-0732">Signal</keyword>
<evidence type="ECO:0000313" key="4">
    <source>
        <dbReference type="EMBL" id="CAL5045271.1"/>
    </source>
</evidence>
<dbReference type="EMBL" id="OZ075145">
    <property type="protein sequence ID" value="CAL5045279.1"/>
    <property type="molecule type" value="Genomic_DNA"/>
</dbReference>
<feature type="chain" id="PRO_5044721817" description="Pectinesterase inhibitor domain-containing protein" evidence="1">
    <location>
        <begin position="27"/>
        <end position="214"/>
    </location>
</feature>
<evidence type="ECO:0008006" key="9">
    <source>
        <dbReference type="Google" id="ProtNLM"/>
    </source>
</evidence>
<proteinExistence type="predicted"/>
<dbReference type="EMBL" id="OZ075145">
    <property type="protein sequence ID" value="CAL5045276.1"/>
    <property type="molecule type" value="Genomic_DNA"/>
</dbReference>
<evidence type="ECO:0000256" key="1">
    <source>
        <dbReference type="SAM" id="SignalP"/>
    </source>
</evidence>
<name>A0ABC9DTF4_9POAL</name>